<dbReference type="STRING" id="105696.A0A1Y2LS29"/>
<dbReference type="AlphaFoldDB" id="A0A1Y2LS29"/>
<sequence length="334" mass="36566">MKATTRVDPAVLRLLQLDADSTYVSSAGGGGCSSASTSKIVSKPNNGEERLFFMKMGTGSSAKIMFEGEHTSLNAINAVVPSLCPKSFGYGKFESNPQISFLVTEFLHLTGRRSSKGSGRSLAQKLAKLHTTPAPIPEGHNKPMFGFPVTTCCGDTAQDNSYKESWADFYAENRLRFILREGEKNQGDDKTFHSLVEATASEIVPRLISDDHLNNGKGVIPVVVHGDLWSGNASVGIIGDKDGEPEHVIFDSSACYAHSEFELGIMKMFGGFGSSFLEEYHEPCPKTEPVDEYEDRVKLYELYHHLNHWAMFGGGYKSGATSIMRSLLLKYGRS</sequence>
<name>A0A1Y2LS29_EPING</name>
<comment type="similarity">
    <text evidence="3">Belongs to the fructosamine kinase family.</text>
</comment>
<keyword evidence="3" id="KW-0418">Kinase</keyword>
<dbReference type="InterPro" id="IPR011009">
    <property type="entry name" value="Kinase-like_dom_sf"/>
</dbReference>
<dbReference type="FunFam" id="3.90.1200.10:FF:000018">
    <property type="entry name" value="Fructosamine-3-kinase, putative"/>
    <property type="match status" value="1"/>
</dbReference>
<evidence type="ECO:0000256" key="3">
    <source>
        <dbReference type="PIRNR" id="PIRNR006221"/>
    </source>
</evidence>
<evidence type="ECO:0000313" key="5">
    <source>
        <dbReference type="Proteomes" id="UP000193240"/>
    </source>
</evidence>
<evidence type="ECO:0000313" key="4">
    <source>
        <dbReference type="EMBL" id="OSS46027.1"/>
    </source>
</evidence>
<dbReference type="InterPro" id="IPR016477">
    <property type="entry name" value="Fructo-/Ketosamine-3-kinase"/>
</dbReference>
<organism evidence="4 5">
    <name type="scientific">Epicoccum nigrum</name>
    <name type="common">Soil fungus</name>
    <name type="synonym">Epicoccum purpurascens</name>
    <dbReference type="NCBI Taxonomy" id="105696"/>
    <lineage>
        <taxon>Eukaryota</taxon>
        <taxon>Fungi</taxon>
        <taxon>Dikarya</taxon>
        <taxon>Ascomycota</taxon>
        <taxon>Pezizomycotina</taxon>
        <taxon>Dothideomycetes</taxon>
        <taxon>Pleosporomycetidae</taxon>
        <taxon>Pleosporales</taxon>
        <taxon>Pleosporineae</taxon>
        <taxon>Didymellaceae</taxon>
        <taxon>Epicoccum</taxon>
    </lineage>
</organism>
<dbReference type="PIRSF" id="PIRSF006221">
    <property type="entry name" value="Ketosamine-3-kinase"/>
    <property type="match status" value="1"/>
</dbReference>
<protein>
    <recommendedName>
        <fullName evidence="1">protein-ribulosamine 3-kinase</fullName>
        <ecNumber evidence="1">2.7.1.172</ecNumber>
    </recommendedName>
</protein>
<dbReference type="PANTHER" id="PTHR12149">
    <property type="entry name" value="FRUCTOSAMINE 3 KINASE-RELATED PROTEIN"/>
    <property type="match status" value="1"/>
</dbReference>
<dbReference type="Gene3D" id="3.90.1200.10">
    <property type="match status" value="1"/>
</dbReference>
<keyword evidence="5" id="KW-1185">Reference proteome</keyword>
<dbReference type="Proteomes" id="UP000193240">
    <property type="component" value="Unassembled WGS sequence"/>
</dbReference>
<keyword evidence="3" id="KW-0808">Transferase</keyword>
<evidence type="ECO:0000256" key="2">
    <source>
        <dbReference type="ARBA" id="ARBA00048655"/>
    </source>
</evidence>
<comment type="catalytic activity">
    <reaction evidence="2">
        <text>N(6)-D-ribulosyl-L-lysyl-[protein] + ATP = N(6)-(3-O-phospho-D-ribulosyl)-L-lysyl-[protein] + ADP + H(+)</text>
        <dbReference type="Rhea" id="RHEA:48432"/>
        <dbReference type="Rhea" id="RHEA-COMP:12103"/>
        <dbReference type="Rhea" id="RHEA-COMP:12104"/>
        <dbReference type="ChEBI" id="CHEBI:15378"/>
        <dbReference type="ChEBI" id="CHEBI:30616"/>
        <dbReference type="ChEBI" id="CHEBI:90418"/>
        <dbReference type="ChEBI" id="CHEBI:90420"/>
        <dbReference type="ChEBI" id="CHEBI:456216"/>
        <dbReference type="EC" id="2.7.1.172"/>
    </reaction>
    <physiologicalReaction direction="left-to-right" evidence="2">
        <dbReference type="Rhea" id="RHEA:48433"/>
    </physiologicalReaction>
</comment>
<accession>A0A1Y2LS29</accession>
<reference evidence="4 5" key="1">
    <citation type="journal article" date="2017" name="Genome Announc.">
        <title>Genome sequence of the saprophytic ascomycete Epicoccum nigrum ICMP 19927 strain isolated from New Zealand.</title>
        <authorList>
            <person name="Fokin M."/>
            <person name="Fleetwood D."/>
            <person name="Weir B.S."/>
            <person name="Villas-Boas S.G."/>
        </authorList>
    </citation>
    <scope>NUCLEOTIDE SEQUENCE [LARGE SCALE GENOMIC DNA]</scope>
    <source>
        <strain evidence="4 5">ICMP 19927</strain>
    </source>
</reference>
<dbReference type="EMBL" id="KZ107852">
    <property type="protein sequence ID" value="OSS46027.1"/>
    <property type="molecule type" value="Genomic_DNA"/>
</dbReference>
<dbReference type="EC" id="2.7.1.172" evidence="1"/>
<dbReference type="SUPFAM" id="SSF56112">
    <property type="entry name" value="Protein kinase-like (PK-like)"/>
    <property type="match status" value="1"/>
</dbReference>
<dbReference type="PANTHER" id="PTHR12149:SF8">
    <property type="entry name" value="PROTEIN-RIBULOSAMINE 3-KINASE"/>
    <property type="match status" value="1"/>
</dbReference>
<dbReference type="InParanoid" id="A0A1Y2LS29"/>
<dbReference type="GO" id="GO:0016301">
    <property type="term" value="F:kinase activity"/>
    <property type="evidence" value="ECO:0007669"/>
    <property type="project" value="UniProtKB-UniRule"/>
</dbReference>
<dbReference type="PROSITE" id="PS51257">
    <property type="entry name" value="PROKAR_LIPOPROTEIN"/>
    <property type="match status" value="1"/>
</dbReference>
<gene>
    <name evidence="4" type="ORF">B5807_08309</name>
</gene>
<dbReference type="Pfam" id="PF03881">
    <property type="entry name" value="Fructosamin_kin"/>
    <property type="match status" value="1"/>
</dbReference>
<proteinExistence type="inferred from homology"/>
<dbReference type="OMA" id="RECDIAM"/>
<dbReference type="GO" id="GO:0102193">
    <property type="term" value="F:protein-ribulosamine 3-kinase activity"/>
    <property type="evidence" value="ECO:0007669"/>
    <property type="project" value="UniProtKB-EC"/>
</dbReference>
<evidence type="ECO:0000256" key="1">
    <source>
        <dbReference type="ARBA" id="ARBA00011961"/>
    </source>
</evidence>